<dbReference type="PROSITE" id="PS00107">
    <property type="entry name" value="PROTEIN_KINASE_ATP"/>
    <property type="match status" value="1"/>
</dbReference>
<dbReference type="GO" id="GO:0005524">
    <property type="term" value="F:ATP binding"/>
    <property type="evidence" value="ECO:0007669"/>
    <property type="project" value="UniProtKB-UniRule"/>
</dbReference>
<dbReference type="Gene3D" id="1.10.510.10">
    <property type="entry name" value="Transferase(Phosphotransferase) domain 1"/>
    <property type="match status" value="1"/>
</dbReference>
<dbReference type="Pfam" id="PF00069">
    <property type="entry name" value="Pkinase"/>
    <property type="match status" value="1"/>
</dbReference>
<dbReference type="Proteomes" id="UP001152795">
    <property type="component" value="Unassembled WGS sequence"/>
</dbReference>
<evidence type="ECO:0000256" key="5">
    <source>
        <dbReference type="ARBA" id="ARBA00022840"/>
    </source>
</evidence>
<keyword evidence="8" id="KW-1185">Reference proteome</keyword>
<dbReference type="OrthoDB" id="5979581at2759"/>
<evidence type="ECO:0000256" key="3">
    <source>
        <dbReference type="ARBA" id="ARBA00022741"/>
    </source>
</evidence>
<protein>
    <submittedName>
        <fullName evidence="7">Tau-tubulin kinase 1-like</fullName>
    </submittedName>
</protein>
<dbReference type="InterPro" id="IPR000719">
    <property type="entry name" value="Prot_kinase_dom"/>
</dbReference>
<dbReference type="InterPro" id="IPR017441">
    <property type="entry name" value="Protein_kinase_ATP_BS"/>
</dbReference>
<evidence type="ECO:0000313" key="8">
    <source>
        <dbReference type="Proteomes" id="UP001152795"/>
    </source>
</evidence>
<keyword evidence="4 7" id="KW-0418">Kinase</keyword>
<evidence type="ECO:0000313" key="7">
    <source>
        <dbReference type="EMBL" id="CAB4009466.1"/>
    </source>
</evidence>
<dbReference type="Gene3D" id="3.30.200.20">
    <property type="entry name" value="Phosphorylase Kinase, domain 1"/>
    <property type="match status" value="1"/>
</dbReference>
<reference evidence="7" key="1">
    <citation type="submission" date="2020-04" db="EMBL/GenBank/DDBJ databases">
        <authorList>
            <person name="Alioto T."/>
            <person name="Alioto T."/>
            <person name="Gomez Garrido J."/>
        </authorList>
    </citation>
    <scope>NUCLEOTIDE SEQUENCE</scope>
    <source>
        <strain evidence="7">A484AB</strain>
    </source>
</reference>
<dbReference type="InterPro" id="IPR011009">
    <property type="entry name" value="Kinase-like_dom_sf"/>
</dbReference>
<keyword evidence="2" id="KW-0808">Transferase</keyword>
<organism evidence="7 8">
    <name type="scientific">Paramuricea clavata</name>
    <name type="common">Red gorgonian</name>
    <name type="synonym">Violescent sea-whip</name>
    <dbReference type="NCBI Taxonomy" id="317549"/>
    <lineage>
        <taxon>Eukaryota</taxon>
        <taxon>Metazoa</taxon>
        <taxon>Cnidaria</taxon>
        <taxon>Anthozoa</taxon>
        <taxon>Octocorallia</taxon>
        <taxon>Malacalcyonacea</taxon>
        <taxon>Plexauridae</taxon>
        <taxon>Paramuricea</taxon>
    </lineage>
</organism>
<dbReference type="GO" id="GO:0004674">
    <property type="term" value="F:protein serine/threonine kinase activity"/>
    <property type="evidence" value="ECO:0007669"/>
    <property type="project" value="UniProtKB-KW"/>
</dbReference>
<dbReference type="PANTHER" id="PTHR11909">
    <property type="entry name" value="CASEIN KINASE-RELATED"/>
    <property type="match status" value="1"/>
</dbReference>
<dbReference type="SUPFAM" id="SSF56112">
    <property type="entry name" value="Protein kinase-like (PK-like)"/>
    <property type="match status" value="1"/>
</dbReference>
<evidence type="ECO:0000256" key="6">
    <source>
        <dbReference type="ARBA" id="ARBA00061588"/>
    </source>
</evidence>
<gene>
    <name evidence="7" type="ORF">PACLA_8A080283</name>
</gene>
<dbReference type="GO" id="GO:0015630">
    <property type="term" value="C:microtubule cytoskeleton"/>
    <property type="evidence" value="ECO:0007669"/>
    <property type="project" value="UniProtKB-ARBA"/>
</dbReference>
<dbReference type="SMART" id="SM00220">
    <property type="entry name" value="S_TKc"/>
    <property type="match status" value="1"/>
</dbReference>
<evidence type="ECO:0000256" key="4">
    <source>
        <dbReference type="ARBA" id="ARBA00022777"/>
    </source>
</evidence>
<name>A0A7D9EFX4_PARCT</name>
<keyword evidence="3" id="KW-0547">Nucleotide-binding</keyword>
<dbReference type="EMBL" id="CACRXK020006462">
    <property type="protein sequence ID" value="CAB4009466.1"/>
    <property type="molecule type" value="Genomic_DNA"/>
</dbReference>
<proteinExistence type="inferred from homology"/>
<dbReference type="AlphaFoldDB" id="A0A7D9EFX4"/>
<comment type="caution">
    <text evidence="7">The sequence shown here is derived from an EMBL/GenBank/DDBJ whole genome shotgun (WGS) entry which is preliminary data.</text>
</comment>
<evidence type="ECO:0000256" key="1">
    <source>
        <dbReference type="ARBA" id="ARBA00022527"/>
    </source>
</evidence>
<dbReference type="InterPro" id="IPR050235">
    <property type="entry name" value="CK1_Ser-Thr_kinase"/>
</dbReference>
<comment type="similarity">
    <text evidence="6">Belongs to the protein kinase superfamily. CK1 Ser/Thr protein kinase family.</text>
</comment>
<dbReference type="PROSITE" id="PS50011">
    <property type="entry name" value="PROTEIN_KINASE_DOM"/>
    <property type="match status" value="1"/>
</dbReference>
<evidence type="ECO:0000256" key="2">
    <source>
        <dbReference type="ARBA" id="ARBA00022679"/>
    </source>
</evidence>
<keyword evidence="1" id="KW-0723">Serine/threonine-protein kinase</keyword>
<dbReference type="FunFam" id="3.30.200.20:FF:000358">
    <property type="entry name" value="Tau tubulin kinase 2b"/>
    <property type="match status" value="1"/>
</dbReference>
<accession>A0A7D9EFX4</accession>
<sequence>MTDLLSPGEFIKQRWKVIRKIGGGGFGEIYEGFDQETEDNVAIKLESASQPKQVLKMEVAVLKKLQGCNTICKFFGCGRNDNYNYIVMSLQGNNLAQLRREQPRAIFSHGTLLRLAYQILQSIEAIHAAGFLHRDIKPVSSGI</sequence>
<keyword evidence="5" id="KW-0067">ATP-binding</keyword>